<organism evidence="2 3">
    <name type="scientific">Rubellimicrobium roseum</name>
    <dbReference type="NCBI Taxonomy" id="687525"/>
    <lineage>
        <taxon>Bacteria</taxon>
        <taxon>Pseudomonadati</taxon>
        <taxon>Pseudomonadota</taxon>
        <taxon>Alphaproteobacteria</taxon>
        <taxon>Rhodobacterales</taxon>
        <taxon>Roseobacteraceae</taxon>
        <taxon>Rubellimicrobium</taxon>
    </lineage>
</organism>
<reference evidence="2 3" key="1">
    <citation type="submission" date="2019-06" db="EMBL/GenBank/DDBJ databases">
        <authorList>
            <person name="Jiang L."/>
        </authorList>
    </citation>
    <scope>NUCLEOTIDE SEQUENCE [LARGE SCALE GENOMIC DNA]</scope>
    <source>
        <strain evidence="2 3">YIM 48858</strain>
    </source>
</reference>
<dbReference type="GO" id="GO:0008253">
    <property type="term" value="F:5'-nucleotidase activity"/>
    <property type="evidence" value="ECO:0007669"/>
    <property type="project" value="TreeGrafter"/>
</dbReference>
<dbReference type="SUPFAM" id="SSF51120">
    <property type="entry name" value="beta-Roll"/>
    <property type="match status" value="1"/>
</dbReference>
<gene>
    <name evidence="2" type="ORF">FHG71_04135</name>
</gene>
<name>A0A5C4NIV7_9RHOB</name>
<dbReference type="GO" id="GO:0008768">
    <property type="term" value="F:UDP-sugar diphosphatase activity"/>
    <property type="evidence" value="ECO:0007669"/>
    <property type="project" value="TreeGrafter"/>
</dbReference>
<dbReference type="InterPro" id="IPR011049">
    <property type="entry name" value="Serralysin-like_metalloprot_C"/>
</dbReference>
<dbReference type="GO" id="GO:0046872">
    <property type="term" value="F:metal ion binding"/>
    <property type="evidence" value="ECO:0007669"/>
    <property type="project" value="InterPro"/>
</dbReference>
<dbReference type="SUPFAM" id="SSF55816">
    <property type="entry name" value="5'-nucleotidase (syn. UDP-sugar hydrolase), C-terminal domain"/>
    <property type="match status" value="1"/>
</dbReference>
<dbReference type="EMBL" id="VDFV01000003">
    <property type="protein sequence ID" value="TNC73880.1"/>
    <property type="molecule type" value="Genomic_DNA"/>
</dbReference>
<dbReference type="Proteomes" id="UP000305709">
    <property type="component" value="Unassembled WGS sequence"/>
</dbReference>
<comment type="caution">
    <text evidence="2">The sequence shown here is derived from an EMBL/GenBank/DDBJ whole genome shotgun (WGS) entry which is preliminary data.</text>
</comment>
<keyword evidence="3" id="KW-1185">Reference proteome</keyword>
<dbReference type="AlphaFoldDB" id="A0A5C4NIV7"/>
<evidence type="ECO:0000259" key="1">
    <source>
        <dbReference type="Pfam" id="PF02872"/>
    </source>
</evidence>
<protein>
    <recommendedName>
        <fullName evidence="1">5'-Nucleotidase C-terminal domain-containing protein</fullName>
    </recommendedName>
</protein>
<evidence type="ECO:0000313" key="2">
    <source>
        <dbReference type="EMBL" id="TNC73880.1"/>
    </source>
</evidence>
<feature type="domain" description="5'-Nucleotidase C-terminal" evidence="1">
    <location>
        <begin position="438"/>
        <end position="621"/>
    </location>
</feature>
<dbReference type="PRINTS" id="PR01607">
    <property type="entry name" value="APYRASEFAMLY"/>
</dbReference>
<sequence>MDYNLDFGRDPSLYTSDPYRASDHDPIVVGLDLGLNVPEPETYTLELLHLSDQEGTGSSVLYAPNASAVLNALEAQDLGDDGIADNTLRLSSGDAFIPGVFFDASQAVFGSGGIADIQIQNELGFEAIALGNHEFDKGTATLADLISGAAPGDFGALTGTTLDGQDFGGTLFPYLSTNLDFSTDPDLAPLEIEGGQAPVGNVVTSSTVLEEGGELIGVVGATTPTLARLSSTGGVGVFPPWAGTQPTAAELDALAAVIQEEVDVLLAANPAMNKVILLAHMQQIDIEFALAERLSNVDVIVAGGSNTRLLDETDVLIDGDSAQGQYPRFLTNADGGVTAVVNTDGNYKYVGRLVVDFDEEGRVVADSYDPEVSGAYATDAAGVARLGAEELVDPEVQAIADAIEEQIVATQSNVFGRADVFLNGNRSGVETATDPDGVRTQETNLGNLTSDANLAYARQVDDTVLVSIKNGGGIRASIGETVVPAGGDSFVRQPNGAILDSAGNLVKPEGGISQADIAAALAFNNSLTLVTISRADLVAILEHAASGLPAAAGAFPQISGLQFSFDATQPAGSRIVNAAITDGEGNDLDVLVRDSEIVGDAGAGVRIVTLGFLADGGDGYPFPEGGGADRVDLVDLDGNGSPDGTRDGVATFADNGTEQDAFAEYLAANHATDETAYAEADTGRVDDERIQNLAFREDTVLDEPEFEFILGTNGRDRLEGTTGADLIATLAGKFDTARGNAGADVFLFGAEALDGLRERDTILDYEVGVDAIALGEGVSVASVRQAGRNVIVYLDDPEGADDAIYVRGDNVTANAITFIEDFPLVGA</sequence>
<dbReference type="PANTHER" id="PTHR11575:SF24">
    <property type="entry name" value="5'-NUCLEOTIDASE"/>
    <property type="match status" value="1"/>
</dbReference>
<proteinExistence type="predicted"/>
<dbReference type="InterPro" id="IPR006179">
    <property type="entry name" value="5_nucleotidase/apyrase"/>
</dbReference>
<dbReference type="InterPro" id="IPR029052">
    <property type="entry name" value="Metallo-depent_PP-like"/>
</dbReference>
<dbReference type="InterPro" id="IPR036907">
    <property type="entry name" value="5'-Nucleotdase_C_sf"/>
</dbReference>
<evidence type="ECO:0000313" key="3">
    <source>
        <dbReference type="Proteomes" id="UP000305709"/>
    </source>
</evidence>
<dbReference type="GO" id="GO:0000166">
    <property type="term" value="F:nucleotide binding"/>
    <property type="evidence" value="ECO:0007669"/>
    <property type="project" value="InterPro"/>
</dbReference>
<dbReference type="Gene3D" id="2.150.10.10">
    <property type="entry name" value="Serralysin-like metalloprotease, C-terminal"/>
    <property type="match status" value="1"/>
</dbReference>
<dbReference type="OrthoDB" id="9773411at2"/>
<dbReference type="GO" id="GO:0009166">
    <property type="term" value="P:nucleotide catabolic process"/>
    <property type="evidence" value="ECO:0007669"/>
    <property type="project" value="InterPro"/>
</dbReference>
<dbReference type="PROSITE" id="PS00786">
    <property type="entry name" value="5_NUCLEOTIDASE_2"/>
    <property type="match status" value="1"/>
</dbReference>
<dbReference type="Pfam" id="PF02872">
    <property type="entry name" value="5_nucleotid_C"/>
    <property type="match status" value="1"/>
</dbReference>
<dbReference type="GO" id="GO:0030288">
    <property type="term" value="C:outer membrane-bounded periplasmic space"/>
    <property type="evidence" value="ECO:0007669"/>
    <property type="project" value="TreeGrafter"/>
</dbReference>
<dbReference type="InterPro" id="IPR008334">
    <property type="entry name" value="5'-Nucleotdase_C"/>
</dbReference>
<dbReference type="InterPro" id="IPR006146">
    <property type="entry name" value="5'-Nucleotdase_CS"/>
</dbReference>
<accession>A0A5C4NIV7</accession>
<dbReference type="Gene3D" id="3.90.780.10">
    <property type="entry name" value="5'-Nucleotidase, C-terminal domain"/>
    <property type="match status" value="1"/>
</dbReference>
<dbReference type="SUPFAM" id="SSF56300">
    <property type="entry name" value="Metallo-dependent phosphatases"/>
    <property type="match status" value="1"/>
</dbReference>
<dbReference type="Gene3D" id="3.60.21.10">
    <property type="match status" value="1"/>
</dbReference>
<dbReference type="PANTHER" id="PTHR11575">
    <property type="entry name" value="5'-NUCLEOTIDASE-RELATED"/>
    <property type="match status" value="1"/>
</dbReference>